<dbReference type="OrthoDB" id="9773233at2"/>
<dbReference type="Proteomes" id="UP000013523">
    <property type="component" value="Chromosome"/>
</dbReference>
<dbReference type="InterPro" id="IPR023166">
    <property type="entry name" value="BaiN-like_dom_sf"/>
</dbReference>
<dbReference type="Gene3D" id="3.50.50.60">
    <property type="entry name" value="FAD/NAD(P)-binding domain"/>
    <property type="match status" value="1"/>
</dbReference>
<evidence type="ECO:0000313" key="7">
    <source>
        <dbReference type="Proteomes" id="UP000013523"/>
    </source>
</evidence>
<dbReference type="InterPro" id="IPR004792">
    <property type="entry name" value="BaiN-like"/>
</dbReference>
<dbReference type="SUPFAM" id="SSF160996">
    <property type="entry name" value="HI0933 insert domain-like"/>
    <property type="match status" value="1"/>
</dbReference>
<dbReference type="Gene3D" id="1.10.8.260">
    <property type="entry name" value="HI0933 insert domain-like"/>
    <property type="match status" value="1"/>
</dbReference>
<dbReference type="STRING" id="86416.Clopa_4831"/>
<reference evidence="6 7" key="1">
    <citation type="submission" date="2012-01" db="EMBL/GenBank/DDBJ databases">
        <title>Complete sequence of chromosome of Clostridium pasteurianum BC1.</title>
        <authorList>
            <consortium name="US DOE Joint Genome Institute"/>
            <person name="Lucas S."/>
            <person name="Han J."/>
            <person name="Lapidus A."/>
            <person name="Cheng J.-F."/>
            <person name="Goodwin L."/>
            <person name="Pitluck S."/>
            <person name="Peters L."/>
            <person name="Mikhailova N."/>
            <person name="Teshima H."/>
            <person name="Detter J.C."/>
            <person name="Han C."/>
            <person name="Tapia R."/>
            <person name="Land M."/>
            <person name="Hauser L."/>
            <person name="Kyrpides N."/>
            <person name="Ivanova N."/>
            <person name="Pagani I."/>
            <person name="Dunn J."/>
            <person name="Taghavi S."/>
            <person name="Francis A."/>
            <person name="van der Lelie D."/>
            <person name="Woyke T."/>
        </authorList>
    </citation>
    <scope>NUCLEOTIDE SEQUENCE [LARGE SCALE GENOMIC DNA]</scope>
    <source>
        <strain evidence="6 7">BC1</strain>
    </source>
</reference>
<dbReference type="Gene3D" id="2.40.30.10">
    <property type="entry name" value="Translation factors"/>
    <property type="match status" value="1"/>
</dbReference>
<dbReference type="RefSeq" id="WP_015617776.1">
    <property type="nucleotide sequence ID" value="NC_021182.1"/>
</dbReference>
<dbReference type="NCBIfam" id="TIGR00275">
    <property type="entry name" value="aminoacetone oxidase family FAD-binding enzyme"/>
    <property type="match status" value="1"/>
</dbReference>
<dbReference type="InterPro" id="IPR057661">
    <property type="entry name" value="RsdA/BaiN/AoA(So)_Rossmann"/>
</dbReference>
<gene>
    <name evidence="6" type="ORF">Clopa_4831</name>
</gene>
<dbReference type="PANTHER" id="PTHR42887:SF2">
    <property type="entry name" value="OS12G0638800 PROTEIN"/>
    <property type="match status" value="1"/>
</dbReference>
<keyword evidence="7" id="KW-1185">Reference proteome</keyword>
<organism evidence="6 7">
    <name type="scientific">Clostridium pasteurianum BC1</name>
    <dbReference type="NCBI Taxonomy" id="86416"/>
    <lineage>
        <taxon>Bacteria</taxon>
        <taxon>Bacillati</taxon>
        <taxon>Bacillota</taxon>
        <taxon>Clostridia</taxon>
        <taxon>Eubacteriales</taxon>
        <taxon>Clostridiaceae</taxon>
        <taxon>Clostridium</taxon>
    </lineage>
</organism>
<dbReference type="Pfam" id="PF03486">
    <property type="entry name" value="HI0933_like"/>
    <property type="match status" value="1"/>
</dbReference>
<evidence type="ECO:0000313" key="6">
    <source>
        <dbReference type="EMBL" id="AGK99510.1"/>
    </source>
</evidence>
<evidence type="ECO:0000259" key="5">
    <source>
        <dbReference type="Pfam" id="PF22780"/>
    </source>
</evidence>
<feature type="domain" description="RsdA/BaiN/AoA(So)-like Rossmann fold-like" evidence="4">
    <location>
        <begin position="3"/>
        <end position="406"/>
    </location>
</feature>
<protein>
    <submittedName>
        <fullName evidence="6">Flavoprotein, HI0933 family</fullName>
    </submittedName>
</protein>
<evidence type="ECO:0000259" key="4">
    <source>
        <dbReference type="Pfam" id="PF03486"/>
    </source>
</evidence>
<dbReference type="KEGG" id="cpas:Clopa_4831"/>
<keyword evidence="3" id="KW-0274">FAD</keyword>
<sequence length="411" mass="46035">MKHDIIIVGGGASGIMAAITAKDLGKDVAILERNDRIGKKLLTTGNGRCNITNRCIDYSRYHSNNDGFFNFALNNFDYRNSELFFNSIGLHLTLLDEGKMYPMSLQASSVLDTIRLALEERGIPVYLNNKVKDIKIKNSEFHISTDDKEESFQCNKLILATGGKAAPKTGSDGIGYFIAKSFGHMIINPIPALVQLKLKYKNLKALSGIKFNGYCEVLVKGEVKRREFGEILFTDYGISGPPILQLSSIAAKALQQGKNADIRIDMMPQYKMKELIDFLENHWGIFSYRTVFNSLIGIINKKMIPIILKEAELDNMHKLCLELSWKEKKNIYNFLKNWTFQVIDTNSFSNAQVTAGGVDTKYVETETMKSKIIDNLYFCGEILDVDGDCGGFNLQWAWSSGYIAGKSAADT</sequence>
<keyword evidence="2" id="KW-0285">Flavoprotein</keyword>
<dbReference type="PRINTS" id="PR00368">
    <property type="entry name" value="FADPNR"/>
</dbReference>
<dbReference type="eggNOG" id="COG2081">
    <property type="taxonomic scope" value="Bacteria"/>
</dbReference>
<dbReference type="SUPFAM" id="SSF51905">
    <property type="entry name" value="FAD/NAD(P)-binding domain"/>
    <property type="match status" value="1"/>
</dbReference>
<dbReference type="AlphaFoldDB" id="R4KIR8"/>
<dbReference type="EMBL" id="CP003261">
    <property type="protein sequence ID" value="AGK99510.1"/>
    <property type="molecule type" value="Genomic_DNA"/>
</dbReference>
<name>R4KIR8_CLOPA</name>
<dbReference type="PANTHER" id="PTHR42887">
    <property type="entry name" value="OS12G0638800 PROTEIN"/>
    <property type="match status" value="1"/>
</dbReference>
<feature type="domain" description="RsdA/BaiN/AoA(So)-like insert" evidence="5">
    <location>
        <begin position="191"/>
        <end position="353"/>
    </location>
</feature>
<dbReference type="InterPro" id="IPR036188">
    <property type="entry name" value="FAD/NAD-bd_sf"/>
</dbReference>
<evidence type="ECO:0000256" key="1">
    <source>
        <dbReference type="ARBA" id="ARBA00001974"/>
    </source>
</evidence>
<dbReference type="HOGENOM" id="CLU_025174_3_1_9"/>
<evidence type="ECO:0000256" key="2">
    <source>
        <dbReference type="ARBA" id="ARBA00022630"/>
    </source>
</evidence>
<comment type="cofactor">
    <cofactor evidence="1">
        <name>FAD</name>
        <dbReference type="ChEBI" id="CHEBI:57692"/>
    </cofactor>
</comment>
<accession>R4KIR8</accession>
<proteinExistence type="predicted"/>
<evidence type="ECO:0000256" key="3">
    <source>
        <dbReference type="ARBA" id="ARBA00022827"/>
    </source>
</evidence>
<dbReference type="PRINTS" id="PR00411">
    <property type="entry name" value="PNDRDTASEI"/>
</dbReference>
<dbReference type="InterPro" id="IPR055178">
    <property type="entry name" value="RsdA/BaiN/AoA(So)-like_dom"/>
</dbReference>
<dbReference type="PATRIC" id="fig|86416.3.peg.4820"/>
<dbReference type="Pfam" id="PF22780">
    <property type="entry name" value="HI0933_like_1st"/>
    <property type="match status" value="1"/>
</dbReference>